<evidence type="ECO:0000313" key="4">
    <source>
        <dbReference type="Proteomes" id="UP001417504"/>
    </source>
</evidence>
<dbReference type="GO" id="GO:0020037">
    <property type="term" value="F:heme binding"/>
    <property type="evidence" value="ECO:0007669"/>
    <property type="project" value="InterPro"/>
</dbReference>
<comment type="caution">
    <text evidence="3">The sequence shown here is derived from an EMBL/GenBank/DDBJ whole genome shotgun (WGS) entry which is preliminary data.</text>
</comment>
<dbReference type="GO" id="GO:0004497">
    <property type="term" value="F:monooxygenase activity"/>
    <property type="evidence" value="ECO:0007669"/>
    <property type="project" value="InterPro"/>
</dbReference>
<name>A0AAP0P6F9_9MAGN</name>
<accession>A0AAP0P6F9</accession>
<dbReference type="SUPFAM" id="SSF48264">
    <property type="entry name" value="Cytochrome P450"/>
    <property type="match status" value="1"/>
</dbReference>
<gene>
    <name evidence="3" type="ORF">Sjap_010472</name>
</gene>
<proteinExistence type="predicted"/>
<dbReference type="GO" id="GO:0016125">
    <property type="term" value="P:sterol metabolic process"/>
    <property type="evidence" value="ECO:0007669"/>
    <property type="project" value="TreeGrafter"/>
</dbReference>
<dbReference type="InterPro" id="IPR036396">
    <property type="entry name" value="Cyt_P450_sf"/>
</dbReference>
<evidence type="ECO:0000256" key="2">
    <source>
        <dbReference type="ARBA" id="ARBA00023004"/>
    </source>
</evidence>
<dbReference type="EMBL" id="JBBNAE010000004">
    <property type="protein sequence ID" value="KAK9129985.1"/>
    <property type="molecule type" value="Genomic_DNA"/>
</dbReference>
<sequence length="380" mass="42388">MPPGPFIFPNSKVIILLDAIAFQVLFDLSKVDKKDVLDGTYLPSLSFTGGYRPCAYLDPSEPHHSKLKSLFFSILASRHHAFIPLFQSNLGSHLFNPLELHVISNKGTLQTSTTSATISLRLRLPSLLQQKPIETIMGSNGLKIVTKWSLFQSRAVLSLGSSNKLLNFFEDLIFHTFPLPWFAVKLGYNKFCKAIHSSSSPILDEAERMGIDRDETCHNLVFMAIFNAYGGMKAWFPSLIKWVGPVGPELHQQLVNEIRAIVKAEGVTSSSLEKMTPTKSVVYEARGWSLAIPYLKEGEMLFGYQPFVTKDPRVFERREEFLATRFVGDGEKLLKYVLVEWAGDRESNGGEQTVPSEGSGGSALEVDANGVFPPLRHVYC</sequence>
<dbReference type="PANTHER" id="PTHR24286:SF302">
    <property type="entry name" value="ALLENE OXIDE SYNTHASE 2"/>
    <property type="match status" value="1"/>
</dbReference>
<keyword evidence="1" id="KW-0479">Metal-binding</keyword>
<dbReference type="AlphaFoldDB" id="A0AAP0P6F9"/>
<keyword evidence="2" id="KW-0408">Iron</keyword>
<dbReference type="Gene3D" id="1.10.630.10">
    <property type="entry name" value="Cytochrome P450"/>
    <property type="match status" value="1"/>
</dbReference>
<dbReference type="Proteomes" id="UP001417504">
    <property type="component" value="Unassembled WGS sequence"/>
</dbReference>
<keyword evidence="4" id="KW-1185">Reference proteome</keyword>
<evidence type="ECO:0000313" key="3">
    <source>
        <dbReference type="EMBL" id="KAK9129985.1"/>
    </source>
</evidence>
<organism evidence="3 4">
    <name type="scientific">Stephania japonica</name>
    <dbReference type="NCBI Taxonomy" id="461633"/>
    <lineage>
        <taxon>Eukaryota</taxon>
        <taxon>Viridiplantae</taxon>
        <taxon>Streptophyta</taxon>
        <taxon>Embryophyta</taxon>
        <taxon>Tracheophyta</taxon>
        <taxon>Spermatophyta</taxon>
        <taxon>Magnoliopsida</taxon>
        <taxon>Ranunculales</taxon>
        <taxon>Menispermaceae</taxon>
        <taxon>Menispermoideae</taxon>
        <taxon>Cissampelideae</taxon>
        <taxon>Stephania</taxon>
    </lineage>
</organism>
<dbReference type="PANTHER" id="PTHR24286">
    <property type="entry name" value="CYTOCHROME P450 26"/>
    <property type="match status" value="1"/>
</dbReference>
<dbReference type="GO" id="GO:0016705">
    <property type="term" value="F:oxidoreductase activity, acting on paired donors, with incorporation or reduction of molecular oxygen"/>
    <property type="evidence" value="ECO:0007669"/>
    <property type="project" value="InterPro"/>
</dbReference>
<protein>
    <recommendedName>
        <fullName evidence="5">Allene oxide synthase</fullName>
    </recommendedName>
</protein>
<evidence type="ECO:0008006" key="5">
    <source>
        <dbReference type="Google" id="ProtNLM"/>
    </source>
</evidence>
<evidence type="ECO:0000256" key="1">
    <source>
        <dbReference type="ARBA" id="ARBA00022723"/>
    </source>
</evidence>
<dbReference type="GO" id="GO:0005506">
    <property type="term" value="F:iron ion binding"/>
    <property type="evidence" value="ECO:0007669"/>
    <property type="project" value="InterPro"/>
</dbReference>
<dbReference type="CDD" id="cd11071">
    <property type="entry name" value="CYP74"/>
    <property type="match status" value="1"/>
</dbReference>
<reference evidence="3 4" key="1">
    <citation type="submission" date="2024-01" db="EMBL/GenBank/DDBJ databases">
        <title>Genome assemblies of Stephania.</title>
        <authorList>
            <person name="Yang L."/>
        </authorList>
    </citation>
    <scope>NUCLEOTIDE SEQUENCE [LARGE SCALE GENOMIC DNA]</scope>
    <source>
        <strain evidence="3">QJT</strain>
        <tissue evidence="3">Leaf</tissue>
    </source>
</reference>